<proteinExistence type="predicted"/>
<dbReference type="EMBL" id="MN739774">
    <property type="protein sequence ID" value="QHT25719.1"/>
    <property type="molecule type" value="Genomic_DNA"/>
</dbReference>
<evidence type="ECO:0000313" key="1">
    <source>
        <dbReference type="EMBL" id="QHT25719.1"/>
    </source>
</evidence>
<sequence>MDSLNFPFFIYPRYPFCGYLDFKKYNENLVRLHDFLVTEMETLDKPHVYHFTIGSPFEDDLSDHDITEHMWRQMFPAYFENMSETCPDIEITNIIVSPESKFKNIVTNQPTFVEHCGIRSQFIGDIIKTAHVRTIGFYTMIPTVDKDNFIKIKNRKQNSALKALDNMEILLDSIIQTPYDVAFVNNFYKTLSLFIKKVIHYGGVVNCFSFAVFNQYCEDLIKYNNYAMFPELKDVFMQNNSMIAEWRFNDQETTMYTVKDDVFDYSKLEPHTQPIFGVRKVNGVLKTFIELPEINIKPDKLNLIFLDSTILDYTS</sequence>
<protein>
    <submittedName>
        <fullName evidence="1">Uncharacterized protein</fullName>
    </submittedName>
</protein>
<accession>A0A6C0EBR8</accession>
<organism evidence="1">
    <name type="scientific">viral metagenome</name>
    <dbReference type="NCBI Taxonomy" id="1070528"/>
    <lineage>
        <taxon>unclassified sequences</taxon>
        <taxon>metagenomes</taxon>
        <taxon>organismal metagenomes</taxon>
    </lineage>
</organism>
<dbReference type="AlphaFoldDB" id="A0A6C0EBR8"/>
<reference evidence="1" key="1">
    <citation type="journal article" date="2020" name="Nature">
        <title>Giant virus diversity and host interactions through global metagenomics.</title>
        <authorList>
            <person name="Schulz F."/>
            <person name="Roux S."/>
            <person name="Paez-Espino D."/>
            <person name="Jungbluth S."/>
            <person name="Walsh D.A."/>
            <person name="Denef V.J."/>
            <person name="McMahon K.D."/>
            <person name="Konstantinidis K.T."/>
            <person name="Eloe-Fadrosh E.A."/>
            <person name="Kyrpides N.C."/>
            <person name="Woyke T."/>
        </authorList>
    </citation>
    <scope>NUCLEOTIDE SEQUENCE</scope>
    <source>
        <strain evidence="1">GVMAG-M-3300023179-27</strain>
    </source>
</reference>
<name>A0A6C0EBR8_9ZZZZ</name>